<sequence>MNFPLVPVPSTSTRNPALEPNAMGLSAFQKAPSKQLSNTKQAHWVQRNLCFHCSQAGHISCGFLNGGRKPQDGLQPPSSAWLSKLQAEINCLRTCQPPRN</sequence>
<dbReference type="EMBL" id="LAVV01014592">
    <property type="protein sequence ID" value="KNZ44621.1"/>
    <property type="molecule type" value="Genomic_DNA"/>
</dbReference>
<accession>A0A0L6U7X8</accession>
<dbReference type="AlphaFoldDB" id="A0A0L6U7X8"/>
<gene>
    <name evidence="1" type="ORF">VP01_898g4</name>
</gene>
<reference evidence="1 2" key="1">
    <citation type="submission" date="2015-08" db="EMBL/GenBank/DDBJ databases">
        <title>Next Generation Sequencing and Analysis of the Genome of Puccinia sorghi L Schw, the Causal Agent of Maize Common Rust.</title>
        <authorList>
            <person name="Rochi L."/>
            <person name="Burguener G."/>
            <person name="Darino M."/>
            <person name="Turjanski A."/>
            <person name="Kreff E."/>
            <person name="Dieguez M.J."/>
            <person name="Sacco F."/>
        </authorList>
    </citation>
    <scope>NUCLEOTIDE SEQUENCE [LARGE SCALE GENOMIC DNA]</scope>
    <source>
        <strain evidence="1 2">RO10H11247</strain>
    </source>
</reference>
<keyword evidence="2" id="KW-1185">Reference proteome</keyword>
<dbReference type="Proteomes" id="UP000037035">
    <property type="component" value="Unassembled WGS sequence"/>
</dbReference>
<dbReference type="OrthoDB" id="7480340at2759"/>
<evidence type="ECO:0000313" key="2">
    <source>
        <dbReference type="Proteomes" id="UP000037035"/>
    </source>
</evidence>
<dbReference type="VEuPathDB" id="FungiDB:VP01_898g4"/>
<comment type="caution">
    <text evidence="1">The sequence shown here is derived from an EMBL/GenBank/DDBJ whole genome shotgun (WGS) entry which is preliminary data.</text>
</comment>
<evidence type="ECO:0008006" key="3">
    <source>
        <dbReference type="Google" id="ProtNLM"/>
    </source>
</evidence>
<proteinExistence type="predicted"/>
<protein>
    <recommendedName>
        <fullName evidence="3">CCHC-type domain-containing protein</fullName>
    </recommendedName>
</protein>
<organism evidence="1 2">
    <name type="scientific">Puccinia sorghi</name>
    <dbReference type="NCBI Taxonomy" id="27349"/>
    <lineage>
        <taxon>Eukaryota</taxon>
        <taxon>Fungi</taxon>
        <taxon>Dikarya</taxon>
        <taxon>Basidiomycota</taxon>
        <taxon>Pucciniomycotina</taxon>
        <taxon>Pucciniomycetes</taxon>
        <taxon>Pucciniales</taxon>
        <taxon>Pucciniaceae</taxon>
        <taxon>Puccinia</taxon>
    </lineage>
</organism>
<evidence type="ECO:0000313" key="1">
    <source>
        <dbReference type="EMBL" id="KNZ44621.1"/>
    </source>
</evidence>
<name>A0A0L6U7X8_9BASI</name>